<keyword evidence="2" id="KW-1185">Reference proteome</keyword>
<proteinExistence type="predicted"/>
<reference evidence="1 2" key="1">
    <citation type="submission" date="2024-02" db="EMBL/GenBank/DDBJ databases">
        <authorList>
            <person name="Daric V."/>
            <person name="Darras S."/>
        </authorList>
    </citation>
    <scope>NUCLEOTIDE SEQUENCE [LARGE SCALE GENOMIC DNA]</scope>
</reference>
<dbReference type="Proteomes" id="UP001642483">
    <property type="component" value="Unassembled WGS sequence"/>
</dbReference>
<evidence type="ECO:0000313" key="1">
    <source>
        <dbReference type="EMBL" id="CAK8690627.1"/>
    </source>
</evidence>
<name>A0ABP0GGN2_CLALP</name>
<dbReference type="EMBL" id="CAWYQH010000119">
    <property type="protein sequence ID" value="CAK8690627.1"/>
    <property type="molecule type" value="Genomic_DNA"/>
</dbReference>
<organism evidence="1 2">
    <name type="scientific">Clavelina lepadiformis</name>
    <name type="common">Light-bulb sea squirt</name>
    <name type="synonym">Ascidia lepadiformis</name>
    <dbReference type="NCBI Taxonomy" id="159417"/>
    <lineage>
        <taxon>Eukaryota</taxon>
        <taxon>Metazoa</taxon>
        <taxon>Chordata</taxon>
        <taxon>Tunicata</taxon>
        <taxon>Ascidiacea</taxon>
        <taxon>Aplousobranchia</taxon>
        <taxon>Clavelinidae</taxon>
        <taxon>Clavelina</taxon>
    </lineage>
</organism>
<comment type="caution">
    <text evidence="1">The sequence shown here is derived from an EMBL/GenBank/DDBJ whole genome shotgun (WGS) entry which is preliminary data.</text>
</comment>
<evidence type="ECO:0000313" key="2">
    <source>
        <dbReference type="Proteomes" id="UP001642483"/>
    </source>
</evidence>
<protein>
    <submittedName>
        <fullName evidence="1">Uncharacterized protein</fullName>
    </submittedName>
</protein>
<sequence>MCHVVDGGKPDSEAIMNDVSNILFIDGQVARNFTFKLQANAAIPKELEVLFSKPFIAPLKKPRNTPHNQAQRRQPIV</sequence>
<accession>A0ABP0GGN2</accession>
<gene>
    <name evidence="1" type="ORF">CVLEPA_LOCUS23222</name>
</gene>